<evidence type="ECO:0000313" key="4">
    <source>
        <dbReference type="Proteomes" id="UP000823612"/>
    </source>
</evidence>
<dbReference type="SUPFAM" id="SSF63825">
    <property type="entry name" value="YWTD domain"/>
    <property type="match status" value="1"/>
</dbReference>
<dbReference type="EMBL" id="JADIMZ010000058">
    <property type="protein sequence ID" value="MBO8432427.1"/>
    <property type="molecule type" value="Genomic_DNA"/>
</dbReference>
<evidence type="ECO:0000313" key="3">
    <source>
        <dbReference type="EMBL" id="MBO8432427.1"/>
    </source>
</evidence>
<dbReference type="NCBIfam" id="NF038128">
    <property type="entry name" value="choice_anch_J"/>
    <property type="match status" value="1"/>
</dbReference>
<gene>
    <name evidence="3" type="ORF">IAB08_03925</name>
</gene>
<dbReference type="Gene3D" id="2.60.120.200">
    <property type="match status" value="1"/>
</dbReference>
<sequence>MKKQQLQAFLLAVFLSTQFLPAQNTSFEKERLGAYVNFASDNQQEYVYQILSLYTDDPSWNIIESPFKDSLYNWGEIIAGTWVEDELYLITNLIRGGIPYVGNYIAYEPFTQTTRFIDKSSGLLPANSADMTYNPITKEIFAVTHNNELLKLSMVDSSSEKIGIITENGLELQNNPFRTLACSNDGILYSFNDNGGIYTIDPLTAKAQRVSTLDIPIGVYDQCATFSPSTGKCYWVNAGSANILYEVDVTTGQTHEIGSTPGLAALFVFHYPHGAPSHPIENLRIVKNPSDYTQATFIFNIPETDMMDVPIQSPVAVEIWKGSSEQDMQLIDIIENVKPGQNQTYIASGEQGTAYYAFRIRNTGGLYSPFTGAYCSFFNVKIPYHTSFEPDEDIQNIITVGDGWTRKTNDEEYTLVHTGTYSYGISEDNTSILRLAGFNVYAGIEYELSLYAAGYNAFWESIMSGPWYEGPDSPLKIKIGDTSYTLELNPIKGEQGYNTMTEYSFRFIPQQSEEINIEFQASSTDDAYFIDDIRVEQLTSSQIPTAIQEISFSAPNHAMKSVDITIEAPSTTQDGNTLESLDGIILQASRYANFINPDGNEDYLADTIENILPGQQSTTTFNLDQEGFWYFRAFAFNHSGMSLPSPIAATDYIGNGFDLQINIKDIRNTPIANARIELSPLFPEVDQSMDTTCNSQGEIVLHGLFAGEYDLHAEAGLLYNDTSIRLSLVQDMAIDIQLSDYLFHKQPQAPQSMQIASIRHDKLQMELSWTNPSLDHDGNALESLEGIVFGYSLREQNFILCDTAHEMQAGETGTHTLNLPGQGETRIIAYAFNAYGNSDTITLDAGYIGNGFQWQFQCVNASGESIPNTHITLIPNYKDTFYTINCNENGMAEIQGLRYGTYSLHAIADYYDRTTWEHLLIEKDVDTTIALKYTLQAPEITGLEIIEPNDVRMDWSVKENRNFYDGFESYPDWEIEEIGNYDLYGAKYKGYFGGLSFPNMQMEYAYLVFNPSAATPSVENDPYWTTHSGKKMLISAFSLKNDDWLVHPVDGGGTLSFFATGAEVDGSGPERFQVLYSTTDNNPGNFIMVSEGEYVETTTDWTEYSYKLPDNARYFAIHCVSEDASLFKLDDISYTLDYGSKIAQATGYELYLNGELLQSVAATDSSFTFEDLPDGSHDLGLRALYEEGASDMVTRTVTIGYEVPAPVDVEAHLTDTGWLLTWDMPGGLNAQYYKVFCDGEFVINTQYKQWFLGELQVDEGHYAGVCAVVNEYFSDTVYTKFGESSNEGMNAGLTAKLYPNPAHQTFYLEVDEACQVGLFSADGKKVLSRELTAGKHEFRLEGQAKGVYLISIETAKGITFKKLILQ</sequence>
<dbReference type="Proteomes" id="UP000823612">
    <property type="component" value="Unassembled WGS sequence"/>
</dbReference>
<evidence type="ECO:0000256" key="1">
    <source>
        <dbReference type="SAM" id="SignalP"/>
    </source>
</evidence>
<dbReference type="InterPro" id="IPR026444">
    <property type="entry name" value="Secre_tail"/>
</dbReference>
<feature type="chain" id="PRO_5038432962" evidence="1">
    <location>
        <begin position="23"/>
        <end position="1366"/>
    </location>
</feature>
<proteinExistence type="predicted"/>
<reference evidence="3" key="2">
    <citation type="journal article" date="2021" name="PeerJ">
        <title>Extensive microbial diversity within the chicken gut microbiome revealed by metagenomics and culture.</title>
        <authorList>
            <person name="Gilroy R."/>
            <person name="Ravi A."/>
            <person name="Getino M."/>
            <person name="Pursley I."/>
            <person name="Horton D.L."/>
            <person name="Alikhan N.F."/>
            <person name="Baker D."/>
            <person name="Gharbi K."/>
            <person name="Hall N."/>
            <person name="Watson M."/>
            <person name="Adriaenssens E.M."/>
            <person name="Foster-Nyarko E."/>
            <person name="Jarju S."/>
            <person name="Secka A."/>
            <person name="Antonio M."/>
            <person name="Oren A."/>
            <person name="Chaudhuri R.R."/>
            <person name="La Ragione R."/>
            <person name="Hildebrand F."/>
            <person name="Pallen M.J."/>
        </authorList>
    </citation>
    <scope>NUCLEOTIDE SEQUENCE</scope>
    <source>
        <strain evidence="3">2889</strain>
    </source>
</reference>
<feature type="domain" description="Secretion system C-terminal sorting" evidence="2">
    <location>
        <begin position="1297"/>
        <end position="1364"/>
    </location>
</feature>
<feature type="signal peptide" evidence="1">
    <location>
        <begin position="1"/>
        <end position="22"/>
    </location>
</feature>
<reference evidence="3" key="1">
    <citation type="submission" date="2020-10" db="EMBL/GenBank/DDBJ databases">
        <authorList>
            <person name="Gilroy R."/>
        </authorList>
    </citation>
    <scope>NUCLEOTIDE SEQUENCE</scope>
    <source>
        <strain evidence="3">2889</strain>
    </source>
</reference>
<name>A0A9D9H1Y2_9BACT</name>
<dbReference type="Pfam" id="PF18962">
    <property type="entry name" value="Por_Secre_tail"/>
    <property type="match status" value="1"/>
</dbReference>
<protein>
    <submittedName>
        <fullName evidence="3">Choice-of-anchor J domain-containing protein</fullName>
    </submittedName>
</protein>
<dbReference type="Gene3D" id="2.60.120.260">
    <property type="entry name" value="Galactose-binding domain-like"/>
    <property type="match status" value="1"/>
</dbReference>
<evidence type="ECO:0000259" key="2">
    <source>
        <dbReference type="Pfam" id="PF18962"/>
    </source>
</evidence>
<accession>A0A9D9H1Y2</accession>
<keyword evidence="1" id="KW-0732">Signal</keyword>
<organism evidence="3 4">
    <name type="scientific">Candidatus Pullibacteroides excrementavium</name>
    <dbReference type="NCBI Taxonomy" id="2840905"/>
    <lineage>
        <taxon>Bacteria</taxon>
        <taxon>Pseudomonadati</taxon>
        <taxon>Bacteroidota</taxon>
        <taxon>Bacteroidia</taxon>
        <taxon>Bacteroidales</taxon>
        <taxon>Candidatus Pullibacteroides</taxon>
    </lineage>
</organism>
<comment type="caution">
    <text evidence="3">The sequence shown here is derived from an EMBL/GenBank/DDBJ whole genome shotgun (WGS) entry which is preliminary data.</text>
</comment>
<dbReference type="NCBIfam" id="TIGR04183">
    <property type="entry name" value="Por_Secre_tail"/>
    <property type="match status" value="1"/>
</dbReference>